<proteinExistence type="predicted"/>
<evidence type="ECO:0000313" key="3">
    <source>
        <dbReference type="Proteomes" id="UP000813672"/>
    </source>
</evidence>
<dbReference type="RefSeq" id="WP_234221595.1">
    <property type="nucleotide sequence ID" value="NZ_JAGQAF010000015.1"/>
</dbReference>
<reference evidence="2" key="1">
    <citation type="journal article" date="2021" name="Environ. Microbiol.">
        <title>Cryptic niche differentiation of novel sediment ecotypes of Rugeria pomeroyi correlates with nitrate respiration.</title>
        <authorList>
            <person name="Lin X."/>
            <person name="McNichol J."/>
            <person name="Chu X."/>
            <person name="Qian Y."/>
            <person name="Luo H."/>
        </authorList>
    </citation>
    <scope>NUCLEOTIDE SEQUENCE</scope>
    <source>
        <strain evidence="2">SZCCDBB064</strain>
    </source>
</reference>
<dbReference type="EMBL" id="JAGQAF010000015">
    <property type="protein sequence ID" value="MCE8539673.1"/>
    <property type="molecule type" value="Genomic_DNA"/>
</dbReference>
<accession>A0A9Q3WPD6</accession>
<organism evidence="2 3">
    <name type="scientific">Ruegeria pomeroyi</name>
    <dbReference type="NCBI Taxonomy" id="89184"/>
    <lineage>
        <taxon>Bacteria</taxon>
        <taxon>Pseudomonadati</taxon>
        <taxon>Pseudomonadota</taxon>
        <taxon>Alphaproteobacteria</taxon>
        <taxon>Rhodobacterales</taxon>
        <taxon>Roseobacteraceae</taxon>
        <taxon>Ruegeria</taxon>
    </lineage>
</organism>
<dbReference type="AlphaFoldDB" id="A0A9Q3WPD6"/>
<comment type="caution">
    <text evidence="2">The sequence shown here is derived from an EMBL/GenBank/DDBJ whole genome shotgun (WGS) entry which is preliminary data.</text>
</comment>
<sequence length="71" mass="8183">MPTLSLPFIFLRNPFHSLFGSKAPEPRPAPESRSAQRHRREFIDEMLTRSPDSFSSAYDIEAAMLLCPDRF</sequence>
<evidence type="ECO:0000313" key="2">
    <source>
        <dbReference type="EMBL" id="MCE8539673.1"/>
    </source>
</evidence>
<gene>
    <name evidence="2" type="ORF">KBY27_19610</name>
</gene>
<protein>
    <submittedName>
        <fullName evidence="2">Uncharacterized protein</fullName>
    </submittedName>
</protein>
<dbReference type="Proteomes" id="UP000813672">
    <property type="component" value="Unassembled WGS sequence"/>
</dbReference>
<name>A0A9Q3WPD6_9RHOB</name>
<evidence type="ECO:0000256" key="1">
    <source>
        <dbReference type="SAM" id="MobiDB-lite"/>
    </source>
</evidence>
<feature type="region of interest" description="Disordered" evidence="1">
    <location>
        <begin position="18"/>
        <end position="37"/>
    </location>
</feature>